<protein>
    <submittedName>
        <fullName evidence="1">Uncharacterized protein</fullName>
    </submittedName>
</protein>
<reference evidence="1" key="1">
    <citation type="journal article" date="2014" name="Front. Microbiol.">
        <title>High frequency of phylogenetically diverse reductive dehalogenase-homologous genes in deep subseafloor sedimentary metagenomes.</title>
        <authorList>
            <person name="Kawai M."/>
            <person name="Futagami T."/>
            <person name="Toyoda A."/>
            <person name="Takaki Y."/>
            <person name="Nishi S."/>
            <person name="Hori S."/>
            <person name="Arai W."/>
            <person name="Tsubouchi T."/>
            <person name="Morono Y."/>
            <person name="Uchiyama I."/>
            <person name="Ito T."/>
            <person name="Fujiyama A."/>
            <person name="Inagaki F."/>
            <person name="Takami H."/>
        </authorList>
    </citation>
    <scope>NUCLEOTIDE SEQUENCE</scope>
    <source>
        <strain evidence="1">Expedition CK06-06</strain>
    </source>
</reference>
<gene>
    <name evidence="1" type="ORF">S01H1_57909</name>
</gene>
<dbReference type="AlphaFoldDB" id="X0VBZ2"/>
<organism evidence="1">
    <name type="scientific">marine sediment metagenome</name>
    <dbReference type="NCBI Taxonomy" id="412755"/>
    <lineage>
        <taxon>unclassified sequences</taxon>
        <taxon>metagenomes</taxon>
        <taxon>ecological metagenomes</taxon>
    </lineage>
</organism>
<dbReference type="EMBL" id="BARS01037798">
    <property type="protein sequence ID" value="GAG15624.1"/>
    <property type="molecule type" value="Genomic_DNA"/>
</dbReference>
<proteinExistence type="predicted"/>
<comment type="caution">
    <text evidence="1">The sequence shown here is derived from an EMBL/GenBank/DDBJ whole genome shotgun (WGS) entry which is preliminary data.</text>
</comment>
<evidence type="ECO:0000313" key="1">
    <source>
        <dbReference type="EMBL" id="GAG15624.1"/>
    </source>
</evidence>
<name>X0VBZ2_9ZZZZ</name>
<accession>X0VBZ2</accession>
<sequence>MNKEILNKILCILGLHRWNAVNSTFPDKSEKQKWGTVHSKAVYYYHTRWRYCPMCEKIESLIKWGFRQKTHNYLVKPVDPTKPILVDPMEKDKDVE</sequence>